<accession>A0AAD5QFB1</accession>
<evidence type="ECO:0000256" key="4">
    <source>
        <dbReference type="ARBA" id="ARBA00017144"/>
    </source>
</evidence>
<keyword evidence="8" id="KW-0418">Kinase</keyword>
<evidence type="ECO:0000313" key="12">
    <source>
        <dbReference type="Proteomes" id="UP001196413"/>
    </source>
</evidence>
<dbReference type="GO" id="GO:0005829">
    <property type="term" value="C:cytosol"/>
    <property type="evidence" value="ECO:0007669"/>
    <property type="project" value="TreeGrafter"/>
</dbReference>
<dbReference type="GO" id="GO:0006233">
    <property type="term" value="P:dTDP biosynthetic process"/>
    <property type="evidence" value="ECO:0007669"/>
    <property type="project" value="InterPro"/>
</dbReference>
<comment type="pathway">
    <text evidence="1">Pyrimidine metabolism; dTTP biosynthesis.</text>
</comment>
<dbReference type="EMBL" id="JAHQIW010000621">
    <property type="protein sequence ID" value="KAJ1349182.1"/>
    <property type="molecule type" value="Genomic_DNA"/>
</dbReference>
<evidence type="ECO:0000256" key="9">
    <source>
        <dbReference type="ARBA" id="ARBA00022840"/>
    </source>
</evidence>
<dbReference type="PROSITE" id="PS01331">
    <property type="entry name" value="THYMIDYLATE_KINASE"/>
    <property type="match status" value="1"/>
</dbReference>
<dbReference type="Pfam" id="PF02223">
    <property type="entry name" value="Thymidylate_kin"/>
    <property type="match status" value="1"/>
</dbReference>
<dbReference type="GO" id="GO:0006235">
    <property type="term" value="P:dTTP biosynthetic process"/>
    <property type="evidence" value="ECO:0007669"/>
    <property type="project" value="TreeGrafter"/>
</dbReference>
<evidence type="ECO:0000256" key="8">
    <source>
        <dbReference type="ARBA" id="ARBA00022777"/>
    </source>
</evidence>
<evidence type="ECO:0000256" key="6">
    <source>
        <dbReference type="ARBA" id="ARBA00022727"/>
    </source>
</evidence>
<comment type="similarity">
    <text evidence="2">Belongs to the thymidylate kinase family.</text>
</comment>
<evidence type="ECO:0000256" key="3">
    <source>
        <dbReference type="ARBA" id="ARBA00012980"/>
    </source>
</evidence>
<sequence length="205" mass="23348">MSRRGALIVFEGVDRSGKTTQARRLHERIKSSGGKSVLLSFPDRKEPFGQIIDRYLRKEIDLSERALHLAFSANRWEKAALIEENISSGIDVICDRYCFSGVAYSLAKGLDPHWVRQADIGLPCPDVVLFFEVSPQVAQQRDGYGDERLEDDQLQEKVRCAMQQLQKNYWQTINADEDMEAVEAVVQKIYSQIDRNGTLKKIDAI</sequence>
<keyword evidence="9" id="KW-0067">ATP-binding</keyword>
<dbReference type="InterPro" id="IPR027417">
    <property type="entry name" value="P-loop_NTPase"/>
</dbReference>
<comment type="caution">
    <text evidence="11">The sequence shown here is derived from an EMBL/GenBank/DDBJ whole genome shotgun (WGS) entry which is preliminary data.</text>
</comment>
<evidence type="ECO:0000256" key="2">
    <source>
        <dbReference type="ARBA" id="ARBA00009776"/>
    </source>
</evidence>
<dbReference type="GO" id="GO:0006227">
    <property type="term" value="P:dUDP biosynthetic process"/>
    <property type="evidence" value="ECO:0007669"/>
    <property type="project" value="TreeGrafter"/>
</dbReference>
<dbReference type="GO" id="GO:0004550">
    <property type="term" value="F:nucleoside diphosphate kinase activity"/>
    <property type="evidence" value="ECO:0007669"/>
    <property type="project" value="TreeGrafter"/>
</dbReference>
<dbReference type="HAMAP" id="MF_00165">
    <property type="entry name" value="Thymidylate_kinase"/>
    <property type="match status" value="1"/>
</dbReference>
<keyword evidence="12" id="KW-1185">Reference proteome</keyword>
<dbReference type="SUPFAM" id="SSF52540">
    <property type="entry name" value="P-loop containing nucleoside triphosphate hydrolases"/>
    <property type="match status" value="1"/>
</dbReference>
<feature type="domain" description="Thymidylate kinase-like" evidence="10">
    <location>
        <begin position="10"/>
        <end position="184"/>
    </location>
</feature>
<dbReference type="GO" id="GO:0005739">
    <property type="term" value="C:mitochondrion"/>
    <property type="evidence" value="ECO:0007669"/>
    <property type="project" value="TreeGrafter"/>
</dbReference>
<dbReference type="PANTHER" id="PTHR10344:SF1">
    <property type="entry name" value="THYMIDYLATE KINASE"/>
    <property type="match status" value="1"/>
</dbReference>
<dbReference type="Gene3D" id="3.40.50.300">
    <property type="entry name" value="P-loop containing nucleotide triphosphate hydrolases"/>
    <property type="match status" value="1"/>
</dbReference>
<protein>
    <recommendedName>
        <fullName evidence="4">Thymidylate kinase</fullName>
        <ecNumber evidence="3">2.7.4.9</ecNumber>
    </recommendedName>
</protein>
<dbReference type="AlphaFoldDB" id="A0AAD5QFB1"/>
<evidence type="ECO:0000313" key="11">
    <source>
        <dbReference type="EMBL" id="KAJ1349182.1"/>
    </source>
</evidence>
<dbReference type="FunFam" id="3.40.50.300:FF:000679">
    <property type="entry name" value="Thymidylate kinase"/>
    <property type="match status" value="1"/>
</dbReference>
<evidence type="ECO:0000256" key="5">
    <source>
        <dbReference type="ARBA" id="ARBA00022679"/>
    </source>
</evidence>
<keyword evidence="5" id="KW-0808">Transferase</keyword>
<dbReference type="GO" id="GO:0004798">
    <property type="term" value="F:dTMP kinase activity"/>
    <property type="evidence" value="ECO:0007669"/>
    <property type="project" value="UniProtKB-EC"/>
</dbReference>
<evidence type="ECO:0000256" key="1">
    <source>
        <dbReference type="ARBA" id="ARBA00004992"/>
    </source>
</evidence>
<evidence type="ECO:0000256" key="7">
    <source>
        <dbReference type="ARBA" id="ARBA00022741"/>
    </source>
</evidence>
<dbReference type="PANTHER" id="PTHR10344">
    <property type="entry name" value="THYMIDYLATE KINASE"/>
    <property type="match status" value="1"/>
</dbReference>
<dbReference type="InterPro" id="IPR039430">
    <property type="entry name" value="Thymidylate_kin-like_dom"/>
</dbReference>
<dbReference type="CDD" id="cd01672">
    <property type="entry name" value="TMPK"/>
    <property type="match status" value="1"/>
</dbReference>
<dbReference type="InterPro" id="IPR018094">
    <property type="entry name" value="Thymidylate_kinase"/>
</dbReference>
<organism evidence="11 12">
    <name type="scientific">Parelaphostrongylus tenuis</name>
    <name type="common">Meningeal worm</name>
    <dbReference type="NCBI Taxonomy" id="148309"/>
    <lineage>
        <taxon>Eukaryota</taxon>
        <taxon>Metazoa</taxon>
        <taxon>Ecdysozoa</taxon>
        <taxon>Nematoda</taxon>
        <taxon>Chromadorea</taxon>
        <taxon>Rhabditida</taxon>
        <taxon>Rhabditina</taxon>
        <taxon>Rhabditomorpha</taxon>
        <taxon>Strongyloidea</taxon>
        <taxon>Metastrongylidae</taxon>
        <taxon>Parelaphostrongylus</taxon>
    </lineage>
</organism>
<proteinExistence type="inferred from homology"/>
<name>A0AAD5QFB1_PARTN</name>
<dbReference type="GO" id="GO:0005634">
    <property type="term" value="C:nucleus"/>
    <property type="evidence" value="ECO:0007669"/>
    <property type="project" value="TreeGrafter"/>
</dbReference>
<evidence type="ECO:0000259" key="10">
    <source>
        <dbReference type="Pfam" id="PF02223"/>
    </source>
</evidence>
<dbReference type="InterPro" id="IPR018095">
    <property type="entry name" value="Thymidylate_kin_CS"/>
</dbReference>
<keyword evidence="7" id="KW-0547">Nucleotide-binding</keyword>
<dbReference type="Proteomes" id="UP001196413">
    <property type="component" value="Unassembled WGS sequence"/>
</dbReference>
<keyword evidence="6" id="KW-0545">Nucleotide biosynthesis</keyword>
<reference evidence="11" key="1">
    <citation type="submission" date="2021-06" db="EMBL/GenBank/DDBJ databases">
        <title>Parelaphostrongylus tenuis whole genome reference sequence.</title>
        <authorList>
            <person name="Garwood T.J."/>
            <person name="Larsen P.A."/>
            <person name="Fountain-Jones N.M."/>
            <person name="Garbe J.R."/>
            <person name="Macchietto M.G."/>
            <person name="Kania S.A."/>
            <person name="Gerhold R.W."/>
            <person name="Richards J.E."/>
            <person name="Wolf T.M."/>
        </authorList>
    </citation>
    <scope>NUCLEOTIDE SEQUENCE</scope>
    <source>
        <strain evidence="11">MNPRO001-30</strain>
        <tissue evidence="11">Meninges</tissue>
    </source>
</reference>
<dbReference type="EC" id="2.7.4.9" evidence="3"/>
<gene>
    <name evidence="11" type="ORF">KIN20_004653</name>
</gene>
<dbReference type="GO" id="GO:0005524">
    <property type="term" value="F:ATP binding"/>
    <property type="evidence" value="ECO:0007669"/>
    <property type="project" value="UniProtKB-KW"/>
</dbReference>
<dbReference type="NCBIfam" id="TIGR00041">
    <property type="entry name" value="DTMP_kinase"/>
    <property type="match status" value="1"/>
</dbReference>